<feature type="transmembrane region" description="Helical" evidence="2">
    <location>
        <begin position="344"/>
        <end position="364"/>
    </location>
</feature>
<comment type="caution">
    <text evidence="3">The sequence shown here is derived from an EMBL/GenBank/DDBJ whole genome shotgun (WGS) entry which is preliminary data.</text>
</comment>
<feature type="transmembrane region" description="Helical" evidence="2">
    <location>
        <begin position="158"/>
        <end position="176"/>
    </location>
</feature>
<feature type="transmembrane region" description="Helical" evidence="2">
    <location>
        <begin position="115"/>
        <end position="138"/>
    </location>
</feature>
<reference evidence="3" key="1">
    <citation type="journal article" date="2015" name="Genome Announc.">
        <title>Draft Genome Sequence of the Pathogenic Filamentous Fungus Aspergillus udagawae Strain IFM 46973T.</title>
        <authorList>
            <person name="Kusuya Y."/>
            <person name="Takahashi-Nakaguchi A."/>
            <person name="Takahashi H."/>
            <person name="Yaguchi T."/>
        </authorList>
    </citation>
    <scope>NUCLEOTIDE SEQUENCE</scope>
    <source>
        <strain evidence="3">IFM 46973</strain>
    </source>
</reference>
<reference evidence="3" key="2">
    <citation type="submission" date="2021-01" db="EMBL/GenBank/DDBJ databases">
        <title>Pan-genome distribution and transcriptional activeness of fungal secondary metabolism genes in Aspergillus section Fumigati.</title>
        <authorList>
            <person name="Takahashi H."/>
            <person name="Umemura M."/>
            <person name="Ninomiya A."/>
            <person name="Kusuya Y."/>
            <person name="Urayama S."/>
            <person name="Shimizu M."/>
            <person name="Watanabe A."/>
            <person name="Kamei K."/>
            <person name="Yaguchi T."/>
            <person name="Hagiwara D."/>
        </authorList>
    </citation>
    <scope>NUCLEOTIDE SEQUENCE</scope>
    <source>
        <strain evidence="3">IFM 46973</strain>
    </source>
</reference>
<evidence type="ECO:0008006" key="5">
    <source>
        <dbReference type="Google" id="ProtNLM"/>
    </source>
</evidence>
<evidence type="ECO:0000256" key="1">
    <source>
        <dbReference type="SAM" id="MobiDB-lite"/>
    </source>
</evidence>
<feature type="transmembrane region" description="Helical" evidence="2">
    <location>
        <begin position="370"/>
        <end position="392"/>
    </location>
</feature>
<keyword evidence="2" id="KW-1133">Transmembrane helix</keyword>
<name>A0A8E0QTD5_9EURO</name>
<proteinExistence type="predicted"/>
<dbReference type="EMBL" id="BBXM02000004">
    <property type="protein sequence ID" value="GIC89014.1"/>
    <property type="molecule type" value="Genomic_DNA"/>
</dbReference>
<gene>
    <name evidence="3" type="ORF">Aud_005415</name>
</gene>
<dbReference type="RefSeq" id="XP_043146280.1">
    <property type="nucleotide sequence ID" value="XM_043290345.1"/>
</dbReference>
<feature type="region of interest" description="Disordered" evidence="1">
    <location>
        <begin position="1"/>
        <end position="29"/>
    </location>
</feature>
<evidence type="ECO:0000256" key="2">
    <source>
        <dbReference type="SAM" id="Phobius"/>
    </source>
</evidence>
<sequence>MRRSQAFHAGRKPLQDQQVPLGSPHHISGPLASCNPTRAHFPLPTHPHLDRETIARPHIERLWRSRDNRKGRHALTIHQRPPGVEGKNYPRKTIHPFAILKGIRRMFTTFPYWDISFWVAFVFTIGSVIWCINAFFVWLPLENPSTEFPNEVLTGGGVTAFIGATVFEVGSILLALEAANEDQTGCFGWAVETASKEAADEVEQAVVRIKSDMESCLHHHANHSSFLTPSMAKQGSHRRTSTDRKRSFAWLPTMTELRTHYLHEIGFWASFVQLIGATIFWIAGFTGLPGIINHMSQAVTNGVFWVPQIVGGSCFILSGLLFAVETQPKWYIPAIHILGWHVGFWNFIGGIGFTLCGVLGPAAANSGVEYQSTLATFWGSWAFLLGSVIQWYESLDKHPVEEKQ</sequence>
<protein>
    <recommendedName>
        <fullName evidence="5">Integral membrane protein</fullName>
    </recommendedName>
</protein>
<accession>A0A8E0QTD5</accession>
<evidence type="ECO:0000313" key="3">
    <source>
        <dbReference type="EMBL" id="GIC89014.1"/>
    </source>
</evidence>
<dbReference type="AlphaFoldDB" id="A0A8E0QTD5"/>
<feature type="transmembrane region" description="Helical" evidence="2">
    <location>
        <begin position="304"/>
        <end position="324"/>
    </location>
</feature>
<feature type="compositionally biased region" description="Basic residues" evidence="1">
    <location>
        <begin position="1"/>
        <end position="11"/>
    </location>
</feature>
<dbReference type="GeneID" id="66992892"/>
<organism evidence="3 4">
    <name type="scientific">Aspergillus udagawae</name>
    <dbReference type="NCBI Taxonomy" id="91492"/>
    <lineage>
        <taxon>Eukaryota</taxon>
        <taxon>Fungi</taxon>
        <taxon>Dikarya</taxon>
        <taxon>Ascomycota</taxon>
        <taxon>Pezizomycotina</taxon>
        <taxon>Eurotiomycetes</taxon>
        <taxon>Eurotiomycetidae</taxon>
        <taxon>Eurotiales</taxon>
        <taxon>Aspergillaceae</taxon>
        <taxon>Aspergillus</taxon>
        <taxon>Aspergillus subgen. Fumigati</taxon>
    </lineage>
</organism>
<evidence type="ECO:0000313" key="4">
    <source>
        <dbReference type="Proteomes" id="UP000036893"/>
    </source>
</evidence>
<keyword evidence="2" id="KW-0472">Membrane</keyword>
<dbReference type="Proteomes" id="UP000036893">
    <property type="component" value="Unassembled WGS sequence"/>
</dbReference>
<keyword evidence="2" id="KW-0812">Transmembrane</keyword>
<feature type="transmembrane region" description="Helical" evidence="2">
    <location>
        <begin position="267"/>
        <end position="292"/>
    </location>
</feature>